<sequence length="246" mass="26721">MFSRTARRVASVARRSVRAVRSNARPLASRVASRGVRTIVSKAPRTVRVAAKPKMAWRKWAAGAAVVGGAVATMALENKVVQAAEIPTGGVPGTNNERTFIAIKPDGVERGLIGKIIERFERKGFKLVGMKFLTPSEKDARGHYDDLKKKPFFGSLVSYFASGPIVAMVWEGKGVIKTGRVLLGATNPADSAPGTIRGDLCVDIGRNIIHGSDSPEAAQHEITFWFRAHEVSDWTPSNAKWVYEKP</sequence>
<feature type="binding site" evidence="7">
    <location>
        <position position="207"/>
    </location>
    <ligand>
        <name>ATP</name>
        <dbReference type="ChEBI" id="CHEBI:30616"/>
    </ligand>
</feature>
<evidence type="ECO:0000313" key="11">
    <source>
        <dbReference type="EMBL" id="CAD8604863.1"/>
    </source>
</evidence>
<feature type="active site" description="Pros-phosphohistidine intermediate" evidence="7">
    <location>
        <position position="210"/>
    </location>
</feature>
<organism evidence="11">
    <name type="scientific">Coccolithus braarudii</name>
    <dbReference type="NCBI Taxonomy" id="221442"/>
    <lineage>
        <taxon>Eukaryota</taxon>
        <taxon>Haptista</taxon>
        <taxon>Haptophyta</taxon>
        <taxon>Prymnesiophyceae</taxon>
        <taxon>Coccolithales</taxon>
        <taxon>Coccolithaceae</taxon>
        <taxon>Coccolithus</taxon>
    </lineage>
</organism>
<dbReference type="Pfam" id="PF00334">
    <property type="entry name" value="NDK"/>
    <property type="match status" value="1"/>
</dbReference>
<name>A0A7S0LB23_9EUKA</name>
<keyword evidence="3 9" id="KW-0808">Transferase</keyword>
<feature type="binding site" evidence="7">
    <location>
        <position position="180"/>
    </location>
    <ligand>
        <name>ATP</name>
        <dbReference type="ChEBI" id="CHEBI:30616"/>
    </ligand>
</feature>
<dbReference type="InterPro" id="IPR034907">
    <property type="entry name" value="NDK-like_dom"/>
</dbReference>
<comment type="cofactor">
    <cofactor evidence="1">
        <name>Mg(2+)</name>
        <dbReference type="ChEBI" id="CHEBI:18420"/>
    </cofactor>
</comment>
<proteinExistence type="inferred from homology"/>
<evidence type="ECO:0000256" key="8">
    <source>
        <dbReference type="RuleBase" id="RU004011"/>
    </source>
</evidence>
<feature type="binding site" evidence="7">
    <location>
        <position position="104"/>
    </location>
    <ligand>
        <name>ATP</name>
        <dbReference type="ChEBI" id="CHEBI:30616"/>
    </ligand>
</feature>
<dbReference type="Gene3D" id="3.30.70.141">
    <property type="entry name" value="Nucleoside diphosphate kinase-like domain"/>
    <property type="match status" value="1"/>
</dbReference>
<dbReference type="PROSITE" id="PS51374">
    <property type="entry name" value="NDPK_LIKE"/>
    <property type="match status" value="1"/>
</dbReference>
<reference evidence="11" key="1">
    <citation type="submission" date="2021-01" db="EMBL/GenBank/DDBJ databases">
        <authorList>
            <person name="Corre E."/>
            <person name="Pelletier E."/>
            <person name="Niang G."/>
            <person name="Scheremetjew M."/>
            <person name="Finn R."/>
            <person name="Kale V."/>
            <person name="Holt S."/>
            <person name="Cochrane G."/>
            <person name="Meng A."/>
            <person name="Brown T."/>
            <person name="Cohen L."/>
        </authorList>
    </citation>
    <scope>NUCLEOTIDE SEQUENCE</scope>
    <source>
        <strain evidence="11">PLY182g</strain>
    </source>
</reference>
<evidence type="ECO:0000256" key="9">
    <source>
        <dbReference type="RuleBase" id="RU004013"/>
    </source>
</evidence>
<evidence type="ECO:0000256" key="3">
    <source>
        <dbReference type="ARBA" id="ARBA00022679"/>
    </source>
</evidence>
<protein>
    <recommendedName>
        <fullName evidence="9">Nucleoside diphosphate kinase</fullName>
        <ecNumber evidence="9">2.7.4.6</ecNumber>
    </recommendedName>
</protein>
<evidence type="ECO:0000256" key="4">
    <source>
        <dbReference type="ARBA" id="ARBA00022741"/>
    </source>
</evidence>
<dbReference type="PANTHER" id="PTHR11349">
    <property type="entry name" value="NUCLEOSIDE DIPHOSPHATE KINASE"/>
    <property type="match status" value="1"/>
</dbReference>
<keyword evidence="4 9" id="KW-0547">Nucleotide-binding</keyword>
<evidence type="ECO:0000259" key="10">
    <source>
        <dbReference type="SMART" id="SM00562"/>
    </source>
</evidence>
<dbReference type="SMART" id="SM00562">
    <property type="entry name" value="NDK"/>
    <property type="match status" value="1"/>
</dbReference>
<dbReference type="InterPro" id="IPR001564">
    <property type="entry name" value="Nucleoside_diP_kinase"/>
</dbReference>
<evidence type="ECO:0000256" key="2">
    <source>
        <dbReference type="ARBA" id="ARBA00008142"/>
    </source>
</evidence>
<dbReference type="GO" id="GO:0006241">
    <property type="term" value="P:CTP biosynthetic process"/>
    <property type="evidence" value="ECO:0007669"/>
    <property type="project" value="InterPro"/>
</dbReference>
<dbReference type="FunFam" id="3.30.70.141:FF:000002">
    <property type="entry name" value="Nucleoside diphosphate kinase"/>
    <property type="match status" value="1"/>
</dbReference>
<dbReference type="HAMAP" id="MF_00451">
    <property type="entry name" value="NDP_kinase"/>
    <property type="match status" value="1"/>
</dbReference>
<evidence type="ECO:0000256" key="1">
    <source>
        <dbReference type="ARBA" id="ARBA00001946"/>
    </source>
</evidence>
<dbReference type="GO" id="GO:0005524">
    <property type="term" value="F:ATP binding"/>
    <property type="evidence" value="ECO:0007669"/>
    <property type="project" value="UniProtKB-KW"/>
</dbReference>
<feature type="domain" description="Nucleoside diphosphate kinase-like" evidence="10">
    <location>
        <begin position="96"/>
        <end position="233"/>
    </location>
</feature>
<dbReference type="InterPro" id="IPR036850">
    <property type="entry name" value="NDK-like_dom_sf"/>
</dbReference>
<feature type="binding site" evidence="7">
    <location>
        <position position="152"/>
    </location>
    <ligand>
        <name>ATP</name>
        <dbReference type="ChEBI" id="CHEBI:30616"/>
    </ligand>
</feature>
<dbReference type="PROSITE" id="PS00469">
    <property type="entry name" value="NDPK"/>
    <property type="match status" value="1"/>
</dbReference>
<dbReference type="NCBIfam" id="NF001908">
    <property type="entry name" value="PRK00668.1"/>
    <property type="match status" value="1"/>
</dbReference>
<dbReference type="EC" id="2.7.4.6" evidence="9"/>
<dbReference type="GO" id="GO:0006228">
    <property type="term" value="P:UTP biosynthetic process"/>
    <property type="evidence" value="ECO:0007669"/>
    <property type="project" value="InterPro"/>
</dbReference>
<dbReference type="InterPro" id="IPR023005">
    <property type="entry name" value="Nucleoside_diP_kinase_AS"/>
</dbReference>
<evidence type="ECO:0000256" key="5">
    <source>
        <dbReference type="ARBA" id="ARBA00022777"/>
    </source>
</evidence>
<accession>A0A7S0LB23</accession>
<keyword evidence="6 9" id="KW-0067">ATP-binding</keyword>
<dbReference type="PRINTS" id="PR01243">
    <property type="entry name" value="NUCDPKINASE"/>
</dbReference>
<dbReference type="GO" id="GO:0004550">
    <property type="term" value="F:nucleoside diphosphate kinase activity"/>
    <property type="evidence" value="ECO:0007669"/>
    <property type="project" value="UniProtKB-EC"/>
</dbReference>
<comment type="similarity">
    <text evidence="2 7 8">Belongs to the NDK family.</text>
</comment>
<dbReference type="CDD" id="cd04413">
    <property type="entry name" value="NDPk_I"/>
    <property type="match status" value="1"/>
</dbReference>
<comment type="catalytic activity">
    <reaction evidence="9">
        <text>a 2'-deoxyribonucleoside 5'-diphosphate + ATP = a 2'-deoxyribonucleoside 5'-triphosphate + ADP</text>
        <dbReference type="Rhea" id="RHEA:44640"/>
        <dbReference type="ChEBI" id="CHEBI:30616"/>
        <dbReference type="ChEBI" id="CHEBI:61560"/>
        <dbReference type="ChEBI" id="CHEBI:73316"/>
        <dbReference type="ChEBI" id="CHEBI:456216"/>
        <dbReference type="EC" id="2.7.4.6"/>
    </reaction>
</comment>
<dbReference type="EMBL" id="HBEY01016905">
    <property type="protein sequence ID" value="CAD8604863.1"/>
    <property type="molecule type" value="Transcribed_RNA"/>
</dbReference>
<dbReference type="SUPFAM" id="SSF54919">
    <property type="entry name" value="Nucleoside diphosphate kinase, NDK"/>
    <property type="match status" value="1"/>
</dbReference>
<dbReference type="AlphaFoldDB" id="A0A7S0LB23"/>
<evidence type="ECO:0000256" key="7">
    <source>
        <dbReference type="PROSITE-ProRule" id="PRU00706"/>
    </source>
</evidence>
<keyword evidence="5 9" id="KW-0418">Kinase</keyword>
<feature type="binding site" evidence="7">
    <location>
        <position position="186"/>
    </location>
    <ligand>
        <name>ATP</name>
        <dbReference type="ChEBI" id="CHEBI:30616"/>
    </ligand>
</feature>
<evidence type="ECO:0000256" key="6">
    <source>
        <dbReference type="ARBA" id="ARBA00022840"/>
    </source>
</evidence>
<feature type="binding site" evidence="7">
    <location>
        <position position="197"/>
    </location>
    <ligand>
        <name>ATP</name>
        <dbReference type="ChEBI" id="CHEBI:30616"/>
    </ligand>
</feature>
<dbReference type="GO" id="GO:0006183">
    <property type="term" value="P:GTP biosynthetic process"/>
    <property type="evidence" value="ECO:0007669"/>
    <property type="project" value="InterPro"/>
</dbReference>
<gene>
    <name evidence="11" type="ORF">CPEL01642_LOCUS8198</name>
</gene>